<keyword evidence="3" id="KW-0804">Transcription</keyword>
<organism evidence="5 6">
    <name type="scientific">Chryseosolibacter histidini</name>
    <dbReference type="NCBI Taxonomy" id="2782349"/>
    <lineage>
        <taxon>Bacteria</taxon>
        <taxon>Pseudomonadati</taxon>
        <taxon>Bacteroidota</taxon>
        <taxon>Cytophagia</taxon>
        <taxon>Cytophagales</taxon>
        <taxon>Chryseotaleaceae</taxon>
        <taxon>Chryseosolibacter</taxon>
    </lineage>
</organism>
<evidence type="ECO:0000256" key="3">
    <source>
        <dbReference type="ARBA" id="ARBA00023163"/>
    </source>
</evidence>
<dbReference type="InterPro" id="IPR036388">
    <property type="entry name" value="WH-like_DNA-bd_sf"/>
</dbReference>
<proteinExistence type="predicted"/>
<keyword evidence="1" id="KW-0805">Transcription regulation</keyword>
<dbReference type="InterPro" id="IPR036390">
    <property type="entry name" value="WH_DNA-bd_sf"/>
</dbReference>
<reference evidence="5 6" key="1">
    <citation type="submission" date="2021-05" db="EMBL/GenBank/DDBJ databases">
        <title>A Polyphasic approach of four new species of the genus Ohtaekwangia: Ohtaekwangia histidinii sp. nov., Ohtaekwangia cretensis sp. nov., Ohtaekwangia indiensis sp. nov., Ohtaekwangia reichenbachii sp. nov. from diverse environment.</title>
        <authorList>
            <person name="Octaviana S."/>
        </authorList>
    </citation>
    <scope>NUCLEOTIDE SEQUENCE [LARGE SCALE GENOMIC DNA]</scope>
    <source>
        <strain evidence="5 6">PWU4</strain>
    </source>
</reference>
<evidence type="ECO:0000259" key="4">
    <source>
        <dbReference type="PROSITE" id="PS51118"/>
    </source>
</evidence>
<dbReference type="GO" id="GO:0003677">
    <property type="term" value="F:DNA binding"/>
    <property type="evidence" value="ECO:0007669"/>
    <property type="project" value="UniProtKB-KW"/>
</dbReference>
<keyword evidence="2" id="KW-0238">DNA-binding</keyword>
<dbReference type="PANTHER" id="PTHR33204:SF29">
    <property type="entry name" value="TRANSCRIPTIONAL REGULATOR"/>
    <property type="match status" value="1"/>
</dbReference>
<dbReference type="RefSeq" id="WP_254169561.1">
    <property type="nucleotide sequence ID" value="NZ_JAHESF010000050.1"/>
</dbReference>
<dbReference type="InterPro" id="IPR002577">
    <property type="entry name" value="HTH_HxlR"/>
</dbReference>
<evidence type="ECO:0000256" key="1">
    <source>
        <dbReference type="ARBA" id="ARBA00023015"/>
    </source>
</evidence>
<dbReference type="PROSITE" id="PS51118">
    <property type="entry name" value="HTH_HXLR"/>
    <property type="match status" value="1"/>
</dbReference>
<dbReference type="SUPFAM" id="SSF46785">
    <property type="entry name" value="Winged helix' DNA-binding domain"/>
    <property type="match status" value="1"/>
</dbReference>
<evidence type="ECO:0000313" key="5">
    <source>
        <dbReference type="EMBL" id="MBT1700873.1"/>
    </source>
</evidence>
<name>A0AAP2DT67_9BACT</name>
<dbReference type="Gene3D" id="1.10.10.10">
    <property type="entry name" value="Winged helix-like DNA-binding domain superfamily/Winged helix DNA-binding domain"/>
    <property type="match status" value="1"/>
</dbReference>
<dbReference type="Proteomes" id="UP001319200">
    <property type="component" value="Unassembled WGS sequence"/>
</dbReference>
<protein>
    <submittedName>
        <fullName evidence="5">Helix-turn-helix transcriptional regulator</fullName>
    </submittedName>
</protein>
<accession>A0AAP2DT67</accession>
<dbReference type="AlphaFoldDB" id="A0AAP2DT67"/>
<comment type="caution">
    <text evidence="5">The sequence shown here is derived from an EMBL/GenBank/DDBJ whole genome shotgun (WGS) entry which is preliminary data.</text>
</comment>
<evidence type="ECO:0000256" key="2">
    <source>
        <dbReference type="ARBA" id="ARBA00023125"/>
    </source>
</evidence>
<sequence>MAKEKQDPALNDVECQSQLGAIGDALYAIGGKWKLRIFVALMHGKGRFNELQRTIDGISSKVLSAELKELELNGFVKRRVFTGKPIVIEYELTDYALTVRPILDALAEWGGMHRRKIRQSMKQDFEASKISRQ</sequence>
<evidence type="ECO:0000313" key="6">
    <source>
        <dbReference type="Proteomes" id="UP001319200"/>
    </source>
</evidence>
<gene>
    <name evidence="5" type="ORF">KK083_28535</name>
</gene>
<feature type="domain" description="HTH hxlR-type" evidence="4">
    <location>
        <begin position="15"/>
        <end position="118"/>
    </location>
</feature>
<dbReference type="Pfam" id="PF01638">
    <property type="entry name" value="HxlR"/>
    <property type="match status" value="1"/>
</dbReference>
<dbReference type="EMBL" id="JAHESF010000050">
    <property type="protein sequence ID" value="MBT1700873.1"/>
    <property type="molecule type" value="Genomic_DNA"/>
</dbReference>
<keyword evidence="6" id="KW-1185">Reference proteome</keyword>
<dbReference type="PANTHER" id="PTHR33204">
    <property type="entry name" value="TRANSCRIPTIONAL REGULATOR, MARR FAMILY"/>
    <property type="match status" value="1"/>
</dbReference>